<dbReference type="InterPro" id="IPR024453">
    <property type="entry name" value="Peptidase_C92"/>
</dbReference>
<protein>
    <submittedName>
        <fullName evidence="1">Uncharacterized protein</fullName>
    </submittedName>
</protein>
<name>A0A2P7AQG9_9HYPH</name>
<dbReference type="InterPro" id="IPR038765">
    <property type="entry name" value="Papain-like_cys_pep_sf"/>
</dbReference>
<organism evidence="1 2">
    <name type="scientific">Phyllobacterium sophorae</name>
    <dbReference type="NCBI Taxonomy" id="1520277"/>
    <lineage>
        <taxon>Bacteria</taxon>
        <taxon>Pseudomonadati</taxon>
        <taxon>Pseudomonadota</taxon>
        <taxon>Alphaproteobacteria</taxon>
        <taxon>Hyphomicrobiales</taxon>
        <taxon>Phyllobacteriaceae</taxon>
        <taxon>Phyllobacterium</taxon>
    </lineage>
</organism>
<reference evidence="2" key="1">
    <citation type="submission" date="2017-11" db="EMBL/GenBank/DDBJ databases">
        <authorList>
            <person name="Kuznetsova I."/>
            <person name="Sazanova A."/>
            <person name="Chirak E."/>
            <person name="Safronova V."/>
            <person name="Willems A."/>
        </authorList>
    </citation>
    <scope>NUCLEOTIDE SEQUENCE [LARGE SCALE GENOMIC DNA]</scope>
    <source>
        <strain evidence="2">CCBAU 03422</strain>
    </source>
</reference>
<evidence type="ECO:0000313" key="1">
    <source>
        <dbReference type="EMBL" id="PSH56461.1"/>
    </source>
</evidence>
<accession>A0A2P7AQG9</accession>
<gene>
    <name evidence="1" type="ORF">CU103_29070</name>
</gene>
<evidence type="ECO:0000313" key="2">
    <source>
        <dbReference type="Proteomes" id="UP000241764"/>
    </source>
</evidence>
<keyword evidence="2" id="KW-1185">Reference proteome</keyword>
<dbReference type="Pfam" id="PF05708">
    <property type="entry name" value="Peptidase_C92"/>
    <property type="match status" value="1"/>
</dbReference>
<dbReference type="AlphaFoldDB" id="A0A2P7AQG9"/>
<sequence length="338" mass="38530">MYEGNKPHGTMKKRLNDKVLKRGDVILTTSDAGISKLIRATTISPISHAMLYVDHCSVIDATGDGVHSANTQRLFFEPHNAVFVLRVEGGLDPATAVKICNYVRERVGSEYATWEAGRAWQGLGKKGTPKQFCSRLVAQAYAANGFNLVKNTDFCTPKKLLKSAKLVEIADPTVEVTDEEYRAWQIHPNGLDMMRQSTNHILNGARNIDKSIQHLSDVDTLVLEHSEYDEAVLQLYIESGFLHVWKTDHEINPWHYDGQLMEDVGSRNYDDVRWYCESTLSEGSRTDNRYAANAKVYQHYQSMRPRKTIAMLMAFYQMLAEQHARRLDIAENWLKRHP</sequence>
<proteinExistence type="predicted"/>
<dbReference type="Proteomes" id="UP000241764">
    <property type="component" value="Unassembled WGS sequence"/>
</dbReference>
<comment type="caution">
    <text evidence="1">The sequence shown here is derived from an EMBL/GenBank/DDBJ whole genome shotgun (WGS) entry which is preliminary data.</text>
</comment>
<dbReference type="Gene3D" id="3.90.1720.10">
    <property type="entry name" value="endopeptidase domain like (from Nostoc punctiforme)"/>
    <property type="match status" value="1"/>
</dbReference>
<dbReference type="SUPFAM" id="SSF54001">
    <property type="entry name" value="Cysteine proteinases"/>
    <property type="match status" value="1"/>
</dbReference>
<dbReference type="OrthoDB" id="7843671at2"/>
<dbReference type="EMBL" id="PGGM01000021">
    <property type="protein sequence ID" value="PSH56461.1"/>
    <property type="molecule type" value="Genomic_DNA"/>
</dbReference>